<name>A0ABQ6LTT8_9RHOB</name>
<evidence type="ECO:0000313" key="4">
    <source>
        <dbReference type="Proteomes" id="UP001239909"/>
    </source>
</evidence>
<dbReference type="Proteomes" id="UP001239909">
    <property type="component" value="Unassembled WGS sequence"/>
</dbReference>
<protein>
    <submittedName>
        <fullName evidence="3">Tripartite tricarboxylate transporter TctB family protein</fullName>
    </submittedName>
</protein>
<feature type="transmembrane region" description="Helical" evidence="1">
    <location>
        <begin position="36"/>
        <end position="55"/>
    </location>
</feature>
<evidence type="ECO:0000259" key="2">
    <source>
        <dbReference type="Pfam" id="PF07331"/>
    </source>
</evidence>
<evidence type="ECO:0000313" key="3">
    <source>
        <dbReference type="EMBL" id="GMG85510.1"/>
    </source>
</evidence>
<reference evidence="3 4" key="1">
    <citation type="submission" date="2023-04" db="EMBL/GenBank/DDBJ databases">
        <title>Marinoamorphus aggregata gen. nov., sp. Nov., isolate from tissue of brittle star Ophioplocus japonicus.</title>
        <authorList>
            <person name="Kawano K."/>
            <person name="Sawayama S."/>
            <person name="Nakagawa S."/>
        </authorList>
    </citation>
    <scope>NUCLEOTIDE SEQUENCE [LARGE SCALE GENOMIC DNA]</scope>
    <source>
        <strain evidence="3 4">NKW23</strain>
    </source>
</reference>
<keyword evidence="1" id="KW-0472">Membrane</keyword>
<feature type="transmembrane region" description="Helical" evidence="1">
    <location>
        <begin position="75"/>
        <end position="104"/>
    </location>
</feature>
<keyword evidence="4" id="KW-1185">Reference proteome</keyword>
<proteinExistence type="predicted"/>
<gene>
    <name evidence="3" type="ORF">LNKW23_47320</name>
</gene>
<accession>A0ABQ6LTT8</accession>
<keyword evidence="1" id="KW-1133">Transmembrane helix</keyword>
<dbReference type="InterPro" id="IPR009936">
    <property type="entry name" value="DUF1468"/>
</dbReference>
<comment type="caution">
    <text evidence="3">The sequence shown here is derived from an EMBL/GenBank/DDBJ whole genome shotgun (WGS) entry which is preliminary data.</text>
</comment>
<keyword evidence="1" id="KW-0812">Transmembrane</keyword>
<organism evidence="3 4">
    <name type="scientific">Paralimibaculum aggregatum</name>
    <dbReference type="NCBI Taxonomy" id="3036245"/>
    <lineage>
        <taxon>Bacteria</taxon>
        <taxon>Pseudomonadati</taxon>
        <taxon>Pseudomonadota</taxon>
        <taxon>Alphaproteobacteria</taxon>
        <taxon>Rhodobacterales</taxon>
        <taxon>Paracoccaceae</taxon>
        <taxon>Paralimibaculum</taxon>
    </lineage>
</organism>
<dbReference type="Pfam" id="PF07331">
    <property type="entry name" value="TctB"/>
    <property type="match status" value="1"/>
</dbReference>
<feature type="transmembrane region" description="Helical" evidence="1">
    <location>
        <begin position="116"/>
        <end position="137"/>
    </location>
</feature>
<feature type="transmembrane region" description="Helical" evidence="1">
    <location>
        <begin position="6"/>
        <end position="24"/>
    </location>
</feature>
<dbReference type="EMBL" id="BSYI01000070">
    <property type="protein sequence ID" value="GMG85510.1"/>
    <property type="molecule type" value="Genomic_DNA"/>
</dbReference>
<evidence type="ECO:0000256" key="1">
    <source>
        <dbReference type="SAM" id="Phobius"/>
    </source>
</evidence>
<sequence length="148" mass="15729">MHKLGGPVLVMFGLSYALYAYLNYRMGSIRSMGPGMFPVMAGGTLMLLGFVITVADFRDGTREIASEQGLLRSAALVLASIIAFAVSFAMLGLLPAIFVSVLLTSLADGRFAPARYLAVSVALSVFAVLVFDVMLGSNLPLFKLPMLS</sequence>
<feature type="domain" description="DUF1468" evidence="2">
    <location>
        <begin position="8"/>
        <end position="140"/>
    </location>
</feature>